<dbReference type="PROSITE" id="PS50977">
    <property type="entry name" value="HTH_TETR_2"/>
    <property type="match status" value="1"/>
</dbReference>
<accession>A0A368YNT4</accession>
<feature type="domain" description="HTH tetR-type" evidence="5">
    <location>
        <begin position="36"/>
        <end position="96"/>
    </location>
</feature>
<dbReference type="Pfam" id="PF14246">
    <property type="entry name" value="TetR_C_7"/>
    <property type="match status" value="1"/>
</dbReference>
<evidence type="ECO:0000256" key="2">
    <source>
        <dbReference type="ARBA" id="ARBA00023125"/>
    </source>
</evidence>
<evidence type="ECO:0000256" key="3">
    <source>
        <dbReference type="ARBA" id="ARBA00023163"/>
    </source>
</evidence>
<evidence type="ECO:0000259" key="5">
    <source>
        <dbReference type="PROSITE" id="PS50977"/>
    </source>
</evidence>
<dbReference type="InterPro" id="IPR009057">
    <property type="entry name" value="Homeodomain-like_sf"/>
</dbReference>
<dbReference type="Proteomes" id="UP000253324">
    <property type="component" value="Unassembled WGS sequence"/>
</dbReference>
<dbReference type="Pfam" id="PF00440">
    <property type="entry name" value="TetR_N"/>
    <property type="match status" value="1"/>
</dbReference>
<dbReference type="FunFam" id="1.10.10.60:FF:000141">
    <property type="entry name" value="TetR family transcriptional regulator"/>
    <property type="match status" value="1"/>
</dbReference>
<dbReference type="SUPFAM" id="SSF46689">
    <property type="entry name" value="Homeodomain-like"/>
    <property type="match status" value="1"/>
</dbReference>
<feature type="DNA-binding region" description="H-T-H motif" evidence="4">
    <location>
        <begin position="59"/>
        <end position="78"/>
    </location>
</feature>
<dbReference type="PRINTS" id="PR00455">
    <property type="entry name" value="HTHTETR"/>
</dbReference>
<keyword evidence="3" id="KW-0804">Transcription</keyword>
<dbReference type="SUPFAM" id="SSF48498">
    <property type="entry name" value="Tetracyclin repressor-like, C-terminal domain"/>
    <property type="match status" value="1"/>
</dbReference>
<dbReference type="GO" id="GO:0000976">
    <property type="term" value="F:transcription cis-regulatory region binding"/>
    <property type="evidence" value="ECO:0007669"/>
    <property type="project" value="TreeGrafter"/>
</dbReference>
<protein>
    <submittedName>
        <fullName evidence="6">TetR family transcriptional regulator</fullName>
    </submittedName>
</protein>
<comment type="caution">
    <text evidence="6">The sequence shown here is derived from an EMBL/GenBank/DDBJ whole genome shotgun (WGS) entry which is preliminary data.</text>
</comment>
<dbReference type="InterPro" id="IPR001647">
    <property type="entry name" value="HTH_TetR"/>
</dbReference>
<evidence type="ECO:0000313" key="6">
    <source>
        <dbReference type="EMBL" id="RCW81893.1"/>
    </source>
</evidence>
<dbReference type="Gene3D" id="1.10.357.10">
    <property type="entry name" value="Tetracycline Repressor, domain 2"/>
    <property type="match status" value="1"/>
</dbReference>
<evidence type="ECO:0000256" key="4">
    <source>
        <dbReference type="PROSITE-ProRule" id="PRU00335"/>
    </source>
</evidence>
<dbReference type="Gene3D" id="1.10.10.60">
    <property type="entry name" value="Homeodomain-like"/>
    <property type="match status" value="1"/>
</dbReference>
<proteinExistence type="predicted"/>
<dbReference type="InterPro" id="IPR023772">
    <property type="entry name" value="DNA-bd_HTH_TetR-type_CS"/>
</dbReference>
<name>A0A368YNT4_9HYPH</name>
<dbReference type="PANTHER" id="PTHR30055">
    <property type="entry name" value="HTH-TYPE TRANSCRIPTIONAL REGULATOR RUTR"/>
    <property type="match status" value="1"/>
</dbReference>
<dbReference type="InterPro" id="IPR036271">
    <property type="entry name" value="Tet_transcr_reg_TetR-rel_C_sf"/>
</dbReference>
<dbReference type="InterPro" id="IPR050109">
    <property type="entry name" value="HTH-type_TetR-like_transc_reg"/>
</dbReference>
<sequence length="232" mass="25795">MSSTKASHVSSINASGLEAVMLVDKRQRRLAAGQDPAKRQQILEGANRVFSHLGFDAASMNDITREAGVSKGTIYVYFDSKEELFMELCNHYREVLFVNIYNFLEDDGDLREALIGFGSALAELITSDVVISAQRGVIGVAERMPSISREFYERGPKRGQAKLRGLLDRNVATGVLDIPDTELATYQLVDLFMSGMFKKRLYGCMEGPPSQELIRRTVTAGVDVFLRAYRPS</sequence>
<dbReference type="PANTHER" id="PTHR30055:SF146">
    <property type="entry name" value="HTH-TYPE TRANSCRIPTIONAL DUAL REGULATOR CECR"/>
    <property type="match status" value="1"/>
</dbReference>
<keyword evidence="7" id="KW-1185">Reference proteome</keyword>
<organism evidence="6 7">
    <name type="scientific">Phyllobacterium bourgognense</name>
    <dbReference type="NCBI Taxonomy" id="314236"/>
    <lineage>
        <taxon>Bacteria</taxon>
        <taxon>Pseudomonadati</taxon>
        <taxon>Pseudomonadota</taxon>
        <taxon>Alphaproteobacteria</taxon>
        <taxon>Hyphomicrobiales</taxon>
        <taxon>Phyllobacteriaceae</taxon>
        <taxon>Phyllobacterium</taxon>
    </lineage>
</organism>
<dbReference type="InterPro" id="IPR039536">
    <property type="entry name" value="TetR_C_Proteobacteria"/>
</dbReference>
<dbReference type="GO" id="GO:0003700">
    <property type="term" value="F:DNA-binding transcription factor activity"/>
    <property type="evidence" value="ECO:0007669"/>
    <property type="project" value="TreeGrafter"/>
</dbReference>
<dbReference type="RefSeq" id="WP_114430934.1">
    <property type="nucleotide sequence ID" value="NZ_QPJM01000009.1"/>
</dbReference>
<gene>
    <name evidence="6" type="ORF">C7476_10975</name>
</gene>
<dbReference type="EMBL" id="QPJM01000009">
    <property type="protein sequence ID" value="RCW81893.1"/>
    <property type="molecule type" value="Genomic_DNA"/>
</dbReference>
<dbReference type="OrthoDB" id="9816431at2"/>
<dbReference type="PROSITE" id="PS01081">
    <property type="entry name" value="HTH_TETR_1"/>
    <property type="match status" value="1"/>
</dbReference>
<dbReference type="AlphaFoldDB" id="A0A368YNT4"/>
<keyword evidence="1" id="KW-0805">Transcription regulation</keyword>
<evidence type="ECO:0000256" key="1">
    <source>
        <dbReference type="ARBA" id="ARBA00023015"/>
    </source>
</evidence>
<keyword evidence="2 4" id="KW-0238">DNA-binding</keyword>
<reference evidence="6 7" key="1">
    <citation type="submission" date="2018-07" db="EMBL/GenBank/DDBJ databases">
        <title>Genomic Encyclopedia of Type Strains, Phase III (KMG-III): the genomes of soil and plant-associated and newly described type strains.</title>
        <authorList>
            <person name="Whitman W."/>
        </authorList>
    </citation>
    <scope>NUCLEOTIDE SEQUENCE [LARGE SCALE GENOMIC DNA]</scope>
    <source>
        <strain evidence="6 7">31-25a</strain>
    </source>
</reference>
<evidence type="ECO:0000313" key="7">
    <source>
        <dbReference type="Proteomes" id="UP000253324"/>
    </source>
</evidence>